<dbReference type="EC" id="1.3.8.7" evidence="10"/>
<dbReference type="GO" id="GO:0070991">
    <property type="term" value="F:medium-chain fatty acyl-CoA dehydrogenase activity"/>
    <property type="evidence" value="ECO:0007669"/>
    <property type="project" value="UniProtKB-EC"/>
</dbReference>
<evidence type="ECO:0000256" key="2">
    <source>
        <dbReference type="ARBA" id="ARBA00009347"/>
    </source>
</evidence>
<keyword evidence="3 6" id="KW-0285">Flavoprotein</keyword>
<dbReference type="InterPro" id="IPR013786">
    <property type="entry name" value="AcylCoA_DH/ox_N"/>
</dbReference>
<dbReference type="InterPro" id="IPR009100">
    <property type="entry name" value="AcylCoA_DH/oxidase_NM_dom_sf"/>
</dbReference>
<feature type="domain" description="Acyl-CoA dehydrogenase/oxidase N-terminal" evidence="9">
    <location>
        <begin position="23"/>
        <end position="122"/>
    </location>
</feature>
<evidence type="ECO:0000256" key="6">
    <source>
        <dbReference type="RuleBase" id="RU362125"/>
    </source>
</evidence>
<dbReference type="Pfam" id="PF00441">
    <property type="entry name" value="Acyl-CoA_dh_1"/>
    <property type="match status" value="1"/>
</dbReference>
<reference evidence="10 11" key="1">
    <citation type="submission" date="2020-08" db="EMBL/GenBank/DDBJ databases">
        <title>Sequencing the genomes of 1000 actinobacteria strains.</title>
        <authorList>
            <person name="Klenk H.-P."/>
        </authorList>
    </citation>
    <scope>NUCLEOTIDE SEQUENCE [LARGE SCALE GENOMIC DNA]</scope>
    <source>
        <strain evidence="10 11">DSM 46887</strain>
    </source>
</reference>
<dbReference type="PANTHER" id="PTHR43292:SF4">
    <property type="entry name" value="ACYL-COA DEHYDROGENASE FADE34"/>
    <property type="match status" value="1"/>
</dbReference>
<evidence type="ECO:0000259" key="8">
    <source>
        <dbReference type="Pfam" id="PF02770"/>
    </source>
</evidence>
<feature type="domain" description="Acyl-CoA oxidase/dehydrogenase middle" evidence="8">
    <location>
        <begin position="126"/>
        <end position="217"/>
    </location>
</feature>
<dbReference type="InterPro" id="IPR009075">
    <property type="entry name" value="AcylCo_DH/oxidase_C"/>
</dbReference>
<dbReference type="Pfam" id="PF02771">
    <property type="entry name" value="Acyl-CoA_dh_N"/>
    <property type="match status" value="1"/>
</dbReference>
<evidence type="ECO:0000313" key="11">
    <source>
        <dbReference type="Proteomes" id="UP000540685"/>
    </source>
</evidence>
<dbReference type="EMBL" id="JACHMP010000001">
    <property type="protein sequence ID" value="MBB5823134.1"/>
    <property type="molecule type" value="Genomic_DNA"/>
</dbReference>
<evidence type="ECO:0000256" key="4">
    <source>
        <dbReference type="ARBA" id="ARBA00022827"/>
    </source>
</evidence>
<proteinExistence type="inferred from homology"/>
<evidence type="ECO:0000313" key="10">
    <source>
        <dbReference type="EMBL" id="MBB5823134.1"/>
    </source>
</evidence>
<evidence type="ECO:0000256" key="1">
    <source>
        <dbReference type="ARBA" id="ARBA00001974"/>
    </source>
</evidence>
<dbReference type="InterPro" id="IPR036250">
    <property type="entry name" value="AcylCo_DH-like_C"/>
</dbReference>
<dbReference type="Proteomes" id="UP000540685">
    <property type="component" value="Unassembled WGS sequence"/>
</dbReference>
<comment type="caution">
    <text evidence="10">The sequence shown here is derived from an EMBL/GenBank/DDBJ whole genome shotgun (WGS) entry which is preliminary data.</text>
</comment>
<keyword evidence="4 6" id="KW-0274">FAD</keyword>
<dbReference type="Gene3D" id="2.40.110.10">
    <property type="entry name" value="Butyryl-CoA Dehydrogenase, subunit A, domain 2"/>
    <property type="match status" value="1"/>
</dbReference>
<gene>
    <name evidence="10" type="ORF">F4562_006196</name>
</gene>
<dbReference type="InterPro" id="IPR037069">
    <property type="entry name" value="AcylCoA_DH/ox_N_sf"/>
</dbReference>
<evidence type="ECO:0000256" key="3">
    <source>
        <dbReference type="ARBA" id="ARBA00022630"/>
    </source>
</evidence>
<dbReference type="RefSeq" id="WP_184540102.1">
    <property type="nucleotide sequence ID" value="NZ_JACHMP010000001.1"/>
</dbReference>
<dbReference type="InterPro" id="IPR052161">
    <property type="entry name" value="Mycobact_Acyl-CoA_DH"/>
</dbReference>
<dbReference type="GO" id="GO:0050660">
    <property type="term" value="F:flavin adenine dinucleotide binding"/>
    <property type="evidence" value="ECO:0007669"/>
    <property type="project" value="InterPro"/>
</dbReference>
<comment type="similarity">
    <text evidence="2 6">Belongs to the acyl-CoA dehydrogenase family.</text>
</comment>
<evidence type="ECO:0000259" key="9">
    <source>
        <dbReference type="Pfam" id="PF02771"/>
    </source>
</evidence>
<dbReference type="AlphaFoldDB" id="A0A7W9IN82"/>
<name>A0A7W9IN82_9ACTN</name>
<dbReference type="GO" id="GO:0005886">
    <property type="term" value="C:plasma membrane"/>
    <property type="evidence" value="ECO:0007669"/>
    <property type="project" value="TreeGrafter"/>
</dbReference>
<comment type="cofactor">
    <cofactor evidence="1 6">
        <name>FAD</name>
        <dbReference type="ChEBI" id="CHEBI:57692"/>
    </cofactor>
</comment>
<dbReference type="PANTHER" id="PTHR43292">
    <property type="entry name" value="ACYL-COA DEHYDROGENASE"/>
    <property type="match status" value="1"/>
</dbReference>
<dbReference type="Gene3D" id="1.10.540.10">
    <property type="entry name" value="Acyl-CoA dehydrogenase/oxidase, N-terminal domain"/>
    <property type="match status" value="1"/>
</dbReference>
<dbReference type="Gene3D" id="1.20.140.10">
    <property type="entry name" value="Butyryl-CoA Dehydrogenase, subunit A, domain 3"/>
    <property type="match status" value="1"/>
</dbReference>
<sequence>MDFTIPERTGRFRSELAELFGKRSVRDLLARVAAREDGMDGDVREVFRVLGAAGALAPAWPAEYGGRGGDFTETIALLEELVRYRIPSSLYYISVQIIGSLILQSGTHEQKKTILPRLASGELSACILFTEPDNGSDLAGITTRARREGSEWVIDGHKKYNLKTAYADLALCAARIDDAASRYEGITLFLLPMSTPGITVKPIPSMADEQFHDVRLDGVRVTDDAVFGDPGAGWSLITRLFSAERSGLDYYARGLNWMRLSAESLACDGAAGDAEAAGLARRWARLDASRLLASRVMQRLQDDEPDIIQASLSKWHCSESAQRVAWWALETLGLPMVTTFPADADRALEAAYREAAGLTISGGASEVLLEVVAGARLLGDVPDDRERSR</sequence>
<keyword evidence="11" id="KW-1185">Reference proteome</keyword>
<organism evidence="10 11">
    <name type="scientific">Streptosporangium becharense</name>
    <dbReference type="NCBI Taxonomy" id="1816182"/>
    <lineage>
        <taxon>Bacteria</taxon>
        <taxon>Bacillati</taxon>
        <taxon>Actinomycetota</taxon>
        <taxon>Actinomycetes</taxon>
        <taxon>Streptosporangiales</taxon>
        <taxon>Streptosporangiaceae</taxon>
        <taxon>Streptosporangium</taxon>
    </lineage>
</organism>
<protein>
    <submittedName>
        <fullName evidence="10">Acyl-CoA dehydrogenase</fullName>
        <ecNumber evidence="10">1.3.8.7</ecNumber>
    </submittedName>
</protein>
<dbReference type="InterPro" id="IPR046373">
    <property type="entry name" value="Acyl-CoA_Oxase/DH_mid-dom_sf"/>
</dbReference>
<evidence type="ECO:0000256" key="5">
    <source>
        <dbReference type="ARBA" id="ARBA00023002"/>
    </source>
</evidence>
<dbReference type="Pfam" id="PF02770">
    <property type="entry name" value="Acyl-CoA_dh_M"/>
    <property type="match status" value="1"/>
</dbReference>
<accession>A0A7W9IN82</accession>
<dbReference type="SUPFAM" id="SSF47203">
    <property type="entry name" value="Acyl-CoA dehydrogenase C-terminal domain-like"/>
    <property type="match status" value="1"/>
</dbReference>
<evidence type="ECO:0000259" key="7">
    <source>
        <dbReference type="Pfam" id="PF00441"/>
    </source>
</evidence>
<feature type="domain" description="Acyl-CoA dehydrogenase/oxidase C-terminal" evidence="7">
    <location>
        <begin position="279"/>
        <end position="373"/>
    </location>
</feature>
<keyword evidence="5 6" id="KW-0560">Oxidoreductase</keyword>
<dbReference type="SUPFAM" id="SSF56645">
    <property type="entry name" value="Acyl-CoA dehydrogenase NM domain-like"/>
    <property type="match status" value="1"/>
</dbReference>
<dbReference type="InterPro" id="IPR006091">
    <property type="entry name" value="Acyl-CoA_Oxase/DH_mid-dom"/>
</dbReference>